<reference evidence="2 3" key="1">
    <citation type="journal article" date="2016" name="Mol. Biol. Evol.">
        <title>Comparative Genomics of Early-Diverging Mushroom-Forming Fungi Provides Insights into the Origins of Lignocellulose Decay Capabilities.</title>
        <authorList>
            <person name="Nagy L.G."/>
            <person name="Riley R."/>
            <person name="Tritt A."/>
            <person name="Adam C."/>
            <person name="Daum C."/>
            <person name="Floudas D."/>
            <person name="Sun H."/>
            <person name="Yadav J.S."/>
            <person name="Pangilinan J."/>
            <person name="Larsson K.H."/>
            <person name="Matsuura K."/>
            <person name="Barry K."/>
            <person name="Labutti K."/>
            <person name="Kuo R."/>
            <person name="Ohm R.A."/>
            <person name="Bhattacharya S.S."/>
            <person name="Shirouzu T."/>
            <person name="Yoshinaga Y."/>
            <person name="Martin F.M."/>
            <person name="Grigoriev I.V."/>
            <person name="Hibbett D.S."/>
        </authorList>
    </citation>
    <scope>NUCLEOTIDE SEQUENCE [LARGE SCALE GENOMIC DNA]</scope>
    <source>
        <strain evidence="2 3">HHB12733</strain>
    </source>
</reference>
<evidence type="ECO:0000256" key="1">
    <source>
        <dbReference type="SAM" id="MobiDB-lite"/>
    </source>
</evidence>
<organism evidence="2 3">
    <name type="scientific">Calocera cornea HHB12733</name>
    <dbReference type="NCBI Taxonomy" id="1353952"/>
    <lineage>
        <taxon>Eukaryota</taxon>
        <taxon>Fungi</taxon>
        <taxon>Dikarya</taxon>
        <taxon>Basidiomycota</taxon>
        <taxon>Agaricomycotina</taxon>
        <taxon>Dacrymycetes</taxon>
        <taxon>Dacrymycetales</taxon>
        <taxon>Dacrymycetaceae</taxon>
        <taxon>Calocera</taxon>
    </lineage>
</organism>
<feature type="region of interest" description="Disordered" evidence="1">
    <location>
        <begin position="36"/>
        <end position="127"/>
    </location>
</feature>
<dbReference type="OrthoDB" id="5599171at2759"/>
<evidence type="ECO:0000313" key="2">
    <source>
        <dbReference type="EMBL" id="KZT57169.1"/>
    </source>
</evidence>
<name>A0A165FT37_9BASI</name>
<protein>
    <submittedName>
        <fullName evidence="2">Uncharacterized protein</fullName>
    </submittedName>
</protein>
<evidence type="ECO:0000313" key="3">
    <source>
        <dbReference type="Proteomes" id="UP000076842"/>
    </source>
</evidence>
<gene>
    <name evidence="2" type="ORF">CALCODRAFT_290844</name>
</gene>
<sequence length="127" mass="14116">MPPRAKPPAYHPPAEYATFRDLLFFEERLKTNNARLKKQKARYQRASQRPPSTVHILTPHLPMLRTQSSYARSSSASPSSPPTCSSTPFSPPTSSTSRSRPSTRCGTRSGHHTPTSRPACCSSRARH</sequence>
<dbReference type="Proteomes" id="UP000076842">
    <property type="component" value="Unassembled WGS sequence"/>
</dbReference>
<dbReference type="AlphaFoldDB" id="A0A165FT37"/>
<feature type="compositionally biased region" description="Low complexity" evidence="1">
    <location>
        <begin position="65"/>
        <end position="108"/>
    </location>
</feature>
<accession>A0A165FT37</accession>
<keyword evidence="3" id="KW-1185">Reference proteome</keyword>
<proteinExistence type="predicted"/>
<dbReference type="InParanoid" id="A0A165FT37"/>
<dbReference type="STRING" id="1353952.A0A165FT37"/>
<dbReference type="EMBL" id="KV423967">
    <property type="protein sequence ID" value="KZT57169.1"/>
    <property type="molecule type" value="Genomic_DNA"/>
</dbReference>